<comment type="function">
    <text evidence="8 9">Essential cell division protein that stabilizes the FtsZ protofilaments by cross-linking them and that serves as a cytoplasmic membrane anchor for the Z ring. Also required for the recruitment to the septal ring of downstream cell division proteins.</text>
</comment>
<evidence type="ECO:0000256" key="3">
    <source>
        <dbReference type="ARBA" id="ARBA00022618"/>
    </source>
</evidence>
<evidence type="ECO:0000256" key="8">
    <source>
        <dbReference type="HAMAP-Rule" id="MF_00509"/>
    </source>
</evidence>
<keyword evidence="6 8" id="KW-0472">Membrane</keyword>
<evidence type="ECO:0000256" key="7">
    <source>
        <dbReference type="ARBA" id="ARBA00023306"/>
    </source>
</evidence>
<dbReference type="GO" id="GO:0000917">
    <property type="term" value="P:division septum assembly"/>
    <property type="evidence" value="ECO:0007669"/>
    <property type="project" value="TreeGrafter"/>
</dbReference>
<keyword evidence="7 8" id="KW-0131">Cell cycle</keyword>
<name>A0A540VTZ4_9GAMM</name>
<dbReference type="EMBL" id="VIFK01000019">
    <property type="protein sequence ID" value="TQF00236.1"/>
    <property type="molecule type" value="Genomic_DNA"/>
</dbReference>
<keyword evidence="3 8" id="KW-0132">Cell division</keyword>
<organism evidence="12 13">
    <name type="scientific">Spiribacter salinus</name>
    <dbReference type="NCBI Taxonomy" id="1335746"/>
    <lineage>
        <taxon>Bacteria</taxon>
        <taxon>Pseudomonadati</taxon>
        <taxon>Pseudomonadota</taxon>
        <taxon>Gammaproteobacteria</taxon>
        <taxon>Chromatiales</taxon>
        <taxon>Ectothiorhodospiraceae</taxon>
        <taxon>Spiribacter</taxon>
    </lineage>
</organism>
<proteinExistence type="inferred from homology"/>
<dbReference type="Gene3D" id="3.30.1400.10">
    <property type="entry name" value="ZipA, C-terminal FtsZ-binding domain"/>
    <property type="match status" value="1"/>
</dbReference>
<evidence type="ECO:0000256" key="10">
    <source>
        <dbReference type="SAM" id="MobiDB-lite"/>
    </source>
</evidence>
<dbReference type="GO" id="GO:0043093">
    <property type="term" value="P:FtsZ-dependent cytokinesis"/>
    <property type="evidence" value="ECO:0007669"/>
    <property type="project" value="UniProtKB-UniRule"/>
</dbReference>
<dbReference type="AlphaFoldDB" id="A0A540VTZ4"/>
<dbReference type="GO" id="GO:0005886">
    <property type="term" value="C:plasma membrane"/>
    <property type="evidence" value="ECO:0007669"/>
    <property type="project" value="UniProtKB-SubCell"/>
</dbReference>
<feature type="region of interest" description="Disordered" evidence="10">
    <location>
        <begin position="34"/>
        <end position="57"/>
    </location>
</feature>
<comment type="subunit">
    <text evidence="8">Interacts with FtsZ via their C-terminal domains.</text>
</comment>
<dbReference type="GO" id="GO:0032153">
    <property type="term" value="C:cell division site"/>
    <property type="evidence" value="ECO:0007669"/>
    <property type="project" value="UniProtKB-UniRule"/>
</dbReference>
<evidence type="ECO:0000313" key="13">
    <source>
        <dbReference type="Proteomes" id="UP000315400"/>
    </source>
</evidence>
<evidence type="ECO:0000256" key="4">
    <source>
        <dbReference type="ARBA" id="ARBA00022692"/>
    </source>
</evidence>
<dbReference type="PANTHER" id="PTHR38685:SF1">
    <property type="entry name" value="CELL DIVISION PROTEIN ZIPA"/>
    <property type="match status" value="1"/>
</dbReference>
<reference evidence="12 13" key="1">
    <citation type="submission" date="2019-06" db="EMBL/GenBank/DDBJ databases">
        <title>Metagenome assembled Genome of Spiribacter salinus SL48-SHIP from the microbial mat of Salt Lake 48 (Novosibirsk region, Russia).</title>
        <authorList>
            <person name="Shipova A."/>
            <person name="Rozanov A.S."/>
            <person name="Bryanskaya A.V."/>
            <person name="Peltek S.E."/>
        </authorList>
    </citation>
    <scope>NUCLEOTIDE SEQUENCE [LARGE SCALE GENOMIC DNA]</scope>
    <source>
        <strain evidence="12">SL48-SHIP-2</strain>
    </source>
</reference>
<dbReference type="InterPro" id="IPR007449">
    <property type="entry name" value="ZipA_FtsZ-bd_C"/>
</dbReference>
<evidence type="ECO:0000256" key="2">
    <source>
        <dbReference type="ARBA" id="ARBA00022519"/>
    </source>
</evidence>
<keyword evidence="4 8" id="KW-0812">Transmembrane</keyword>
<comment type="caution">
    <text evidence="12">The sequence shown here is derived from an EMBL/GenBank/DDBJ whole genome shotgun (WGS) entry which is preliminary data.</text>
</comment>
<keyword evidence="5 8" id="KW-1133">Transmembrane helix</keyword>
<evidence type="ECO:0000313" key="12">
    <source>
        <dbReference type="EMBL" id="TQF00236.1"/>
    </source>
</evidence>
<dbReference type="STRING" id="1260251.SPISAL_03260"/>
<feature type="domain" description="ZipA C-terminal FtsZ-binding" evidence="11">
    <location>
        <begin position="80"/>
        <end position="210"/>
    </location>
</feature>
<gene>
    <name evidence="8" type="primary">zipA</name>
    <name evidence="12" type="ORF">FKY71_04515</name>
</gene>
<evidence type="ECO:0000256" key="5">
    <source>
        <dbReference type="ARBA" id="ARBA00022989"/>
    </source>
</evidence>
<comment type="similarity">
    <text evidence="8 9">Belongs to the ZipA family.</text>
</comment>
<keyword evidence="2 8" id="KW-0997">Cell inner membrane</keyword>
<dbReference type="InterPro" id="IPR011919">
    <property type="entry name" value="Cell_div_ZipA"/>
</dbReference>
<comment type="subcellular location">
    <subcellularLocation>
        <location evidence="8">Cell inner membrane</location>
        <topology evidence="8">Single-pass type I membrane protein</topology>
    </subcellularLocation>
    <text evidence="8">Localizes to the Z ring in an FtsZ-dependent manner.</text>
</comment>
<dbReference type="Pfam" id="PF04354">
    <property type="entry name" value="ZipA_C"/>
    <property type="match status" value="1"/>
</dbReference>
<evidence type="ECO:0000256" key="6">
    <source>
        <dbReference type="ARBA" id="ARBA00023136"/>
    </source>
</evidence>
<evidence type="ECO:0000256" key="1">
    <source>
        <dbReference type="ARBA" id="ARBA00022475"/>
    </source>
</evidence>
<feature type="transmembrane region" description="Helical" evidence="8">
    <location>
        <begin position="6"/>
        <end position="23"/>
    </location>
</feature>
<dbReference type="SUPFAM" id="SSF64383">
    <property type="entry name" value="Cell-division protein ZipA, C-terminal domain"/>
    <property type="match status" value="1"/>
</dbReference>
<sequence>MDELRWILLALGAVIVIGVYGYSRWQEWRREGMPWSRPGSEKREPFADQVEPGLDDEDPLVAEPVEAEPAVPEANPESDEEKVVVLTVMAKDRAPYPLADLMSVLEDAGLKRTEQHIYRRGLDTGSGTVALYTVANILEPGTFEAEPAESASTPGVALIMQLPGPFDGLVTFEQMLATAQRIADQLGGHVLDSRRCDLTAQSIEHIREDLLEYRRRARLASRQGA</sequence>
<keyword evidence="1 8" id="KW-1003">Cell membrane</keyword>
<protein>
    <recommendedName>
        <fullName evidence="8 9">Cell division protein ZipA</fullName>
    </recommendedName>
</protein>
<dbReference type="InterPro" id="IPR036765">
    <property type="entry name" value="ZipA_FtsZ-bd_C_sf"/>
</dbReference>
<dbReference type="PANTHER" id="PTHR38685">
    <property type="entry name" value="CELL DIVISION PROTEIN ZIPA"/>
    <property type="match status" value="1"/>
</dbReference>
<accession>A0A540VTZ4</accession>
<evidence type="ECO:0000259" key="11">
    <source>
        <dbReference type="SMART" id="SM00771"/>
    </source>
</evidence>
<dbReference type="Proteomes" id="UP000315400">
    <property type="component" value="Unassembled WGS sequence"/>
</dbReference>
<dbReference type="SMART" id="SM00771">
    <property type="entry name" value="ZipA_C"/>
    <property type="match status" value="1"/>
</dbReference>
<evidence type="ECO:0000256" key="9">
    <source>
        <dbReference type="RuleBase" id="RU003612"/>
    </source>
</evidence>
<dbReference type="HAMAP" id="MF_00509">
    <property type="entry name" value="ZipA"/>
    <property type="match status" value="1"/>
</dbReference>